<dbReference type="Proteomes" id="UP000030645">
    <property type="component" value="Unassembled WGS sequence"/>
</dbReference>
<proteinExistence type="predicted"/>
<keyword evidence="2" id="KW-1185">Reference proteome</keyword>
<gene>
    <name evidence="1" type="ORF">L484_002366</name>
</gene>
<protein>
    <submittedName>
        <fullName evidence="1">Uncharacterized protein</fullName>
    </submittedName>
</protein>
<reference evidence="2" key="1">
    <citation type="submission" date="2013-01" db="EMBL/GenBank/DDBJ databases">
        <title>Draft Genome Sequence of a Mulberry Tree, Morus notabilis C.K. Schneid.</title>
        <authorList>
            <person name="He N."/>
            <person name="Zhao S."/>
        </authorList>
    </citation>
    <scope>NUCLEOTIDE SEQUENCE</scope>
</reference>
<dbReference type="EMBL" id="KE345805">
    <property type="protein sequence ID" value="EXC17060.1"/>
    <property type="molecule type" value="Genomic_DNA"/>
</dbReference>
<name>W9S602_9ROSA</name>
<evidence type="ECO:0000313" key="1">
    <source>
        <dbReference type="EMBL" id="EXC17060.1"/>
    </source>
</evidence>
<evidence type="ECO:0000313" key="2">
    <source>
        <dbReference type="Proteomes" id="UP000030645"/>
    </source>
</evidence>
<organism evidence="1 2">
    <name type="scientific">Morus notabilis</name>
    <dbReference type="NCBI Taxonomy" id="981085"/>
    <lineage>
        <taxon>Eukaryota</taxon>
        <taxon>Viridiplantae</taxon>
        <taxon>Streptophyta</taxon>
        <taxon>Embryophyta</taxon>
        <taxon>Tracheophyta</taxon>
        <taxon>Spermatophyta</taxon>
        <taxon>Magnoliopsida</taxon>
        <taxon>eudicotyledons</taxon>
        <taxon>Gunneridae</taxon>
        <taxon>Pentapetalae</taxon>
        <taxon>rosids</taxon>
        <taxon>fabids</taxon>
        <taxon>Rosales</taxon>
        <taxon>Moraceae</taxon>
        <taxon>Moreae</taxon>
        <taxon>Morus</taxon>
    </lineage>
</organism>
<dbReference type="AlphaFoldDB" id="W9S602"/>
<accession>W9S602</accession>
<sequence>MIDERESAVAGVSRVRFKLRARVRYRGMAWTKKEVPVKVDCSEIKIRFSAIYADIGFRYRYWLRRPRSMGQT</sequence>